<dbReference type="EMBL" id="CP003219">
    <property type="protein sequence ID" value="AEW94538.1"/>
    <property type="molecule type" value="Genomic_DNA"/>
</dbReference>
<name>F8JX73_STREN</name>
<accession>G8X2A3</accession>
<dbReference type="eggNOG" id="COG0451">
    <property type="taxonomic scope" value="Bacteria"/>
</dbReference>
<dbReference type="InterPro" id="IPR036291">
    <property type="entry name" value="NAD(P)-bd_dom_sf"/>
</dbReference>
<dbReference type="STRING" id="1003195.SCATT_21670"/>
<dbReference type="SUPFAM" id="SSF51735">
    <property type="entry name" value="NAD(P)-binding Rossmann-fold domains"/>
    <property type="match status" value="1"/>
</dbReference>
<dbReference type="PANTHER" id="PTHR43245">
    <property type="entry name" value="BIFUNCTIONAL POLYMYXIN RESISTANCE PROTEIN ARNA"/>
    <property type="match status" value="1"/>
</dbReference>
<dbReference type="AlphaFoldDB" id="F8JX73"/>
<evidence type="ECO:0000313" key="3">
    <source>
        <dbReference type="Proteomes" id="UP000007842"/>
    </source>
</evidence>
<evidence type="ECO:0000259" key="1">
    <source>
        <dbReference type="Pfam" id="PF01370"/>
    </source>
</evidence>
<dbReference type="Gene3D" id="3.40.50.720">
    <property type="entry name" value="NAD(P)-binding Rossmann-like Domain"/>
    <property type="match status" value="1"/>
</dbReference>
<reference evidence="3" key="1">
    <citation type="submission" date="2011-12" db="EMBL/GenBank/DDBJ databases">
        <title>Complete genome sequence of Streptomyces cattleya strain DSM 46488.</title>
        <authorList>
            <person name="Ou H.-Y."/>
            <person name="Li P."/>
            <person name="Zhao C."/>
            <person name="O'Hagan D."/>
            <person name="Deng Z."/>
        </authorList>
    </citation>
    <scope>NUCLEOTIDE SEQUENCE [LARGE SCALE GENOMIC DNA]</scope>
    <source>
        <strain evidence="3">ATCC 35852 / DSM 46488 / JCM 4925 / NBRC 14057 / NRRL 8057</strain>
    </source>
</reference>
<keyword evidence="3" id="KW-1185">Reference proteome</keyword>
<dbReference type="OrthoDB" id="3174087at2"/>
<feature type="domain" description="NAD-dependent epimerase/dehydratase" evidence="1">
    <location>
        <begin position="5"/>
        <end position="215"/>
    </location>
</feature>
<sequence>MPGTIVITGASGFIGSRVAAHARHLPEQRLRLVAHRKPVDDGSRAPAGPVETVPGDLSDPASLRGLCEGAEVLIHCASQIGGPAELCRAVNTLGTEALLAEARRGGVRRVVYLSTAAVYGRGPFRAARPEELAIAPVSETSRTRAAAEEAVLSAGGTVLRPHIVHGPGDRWVAPRMAELVKAVDGQVDGWQARMSVIDADTLARALLATALAPAERLTAPVYHAAHPEPEPVGTVLRAFAEAASVPWPHERIDYAEAARRLAAQGRSTHDLDMVVTDHWFAADALWRDLALPPGPGFTP</sequence>
<dbReference type="Pfam" id="PF01370">
    <property type="entry name" value="Epimerase"/>
    <property type="match status" value="1"/>
</dbReference>
<evidence type="ECO:0000313" key="2">
    <source>
        <dbReference type="EMBL" id="AEW94538.1"/>
    </source>
</evidence>
<proteinExistence type="predicted"/>
<protein>
    <submittedName>
        <fullName evidence="2">JadW2</fullName>
    </submittedName>
</protein>
<dbReference type="KEGG" id="scy:SCATT_21670"/>
<gene>
    <name evidence="2" type="ordered locus">SCATT_21670</name>
</gene>
<accession>F8JX73</accession>
<dbReference type="RefSeq" id="WP_014142933.1">
    <property type="nucleotide sequence ID" value="NC_016111.1"/>
</dbReference>
<dbReference type="HOGENOM" id="CLU_007383_6_1_11"/>
<dbReference type="InterPro" id="IPR001509">
    <property type="entry name" value="Epimerase_deHydtase"/>
</dbReference>
<dbReference type="KEGG" id="sct:SCAT_2186"/>
<dbReference type="InterPro" id="IPR050177">
    <property type="entry name" value="Lipid_A_modif_metabolic_enz"/>
</dbReference>
<dbReference type="PATRIC" id="fig|1003195.11.peg.3700"/>
<dbReference type="Proteomes" id="UP000007842">
    <property type="component" value="Chromosome"/>
</dbReference>
<organism evidence="2 3">
    <name type="scientific">Streptantibioticus cattleyicolor (strain ATCC 35852 / DSM 46488 / JCM 4925 / NBRC 14057 / NRRL 8057)</name>
    <name type="common">Streptomyces cattleya</name>
    <dbReference type="NCBI Taxonomy" id="1003195"/>
    <lineage>
        <taxon>Bacteria</taxon>
        <taxon>Bacillati</taxon>
        <taxon>Actinomycetota</taxon>
        <taxon>Actinomycetes</taxon>
        <taxon>Kitasatosporales</taxon>
        <taxon>Streptomycetaceae</taxon>
        <taxon>Streptantibioticus</taxon>
    </lineage>
</organism>